<dbReference type="RefSeq" id="WP_205082487.1">
    <property type="nucleotide sequence ID" value="NZ_JAFEUF010000038.1"/>
</dbReference>
<dbReference type="PANTHER" id="PTHR43649">
    <property type="entry name" value="ARABINOSE-BINDING PROTEIN-RELATED"/>
    <property type="match status" value="1"/>
</dbReference>
<evidence type="ECO:0000313" key="5">
    <source>
        <dbReference type="Proteomes" id="UP000712045"/>
    </source>
</evidence>
<evidence type="ECO:0000256" key="1">
    <source>
        <dbReference type="ARBA" id="ARBA00008520"/>
    </source>
</evidence>
<evidence type="ECO:0000256" key="3">
    <source>
        <dbReference type="SAM" id="SignalP"/>
    </source>
</evidence>
<dbReference type="Gene3D" id="3.40.190.10">
    <property type="entry name" value="Periplasmic binding protein-like II"/>
    <property type="match status" value="2"/>
</dbReference>
<sequence>MSTRLILRSAAAALLVAPVAACGASDSGSALEIIANVTDRASMESVVEAFRNEHPDVEVKVAYEETDTLQKSLGSRLASGEGPDVFTVWPGSGNPASVQALVRQKHLRDLSTRRFSVLIPEGAEPVTKIDLHTYVVPVNYSGIGVIYSSGSLKRLGAVEPRTWDELLTLCEKARENGSPLLALGNKTPWVTQLVSYALAATTVYGKTPDFDEKLRFSETSFSSSGWKVALEKYQEMNSRGCFNGRPLATTYEQTLRMVAKGDAVGVVQVASSLSEIQDASPGEEFDFFALPADNDPENTRMPGAVSAAYGVNAKSDRMTNALKFVDFLGSATGQNLYNQGGATLPAIPNDEFKANPALAELAERQRNGTTVPFMDQLWPHPGVQQEHFEQIRNLFNGQATPESALAAMDQAYRTRPE</sequence>
<organism evidence="4 5">
    <name type="scientific">Streptomyces durocortorensis</name>
    <dbReference type="NCBI Taxonomy" id="2811104"/>
    <lineage>
        <taxon>Bacteria</taxon>
        <taxon>Bacillati</taxon>
        <taxon>Actinomycetota</taxon>
        <taxon>Actinomycetes</taxon>
        <taxon>Kitasatosporales</taxon>
        <taxon>Streptomycetaceae</taxon>
        <taxon>Streptomyces</taxon>
    </lineage>
</organism>
<dbReference type="Proteomes" id="UP000712045">
    <property type="component" value="Unassembled WGS sequence"/>
</dbReference>
<keyword evidence="3" id="KW-0732">Signal</keyword>
<dbReference type="PANTHER" id="PTHR43649:SF29">
    <property type="entry name" value="OSMOPROTECTIVE COMPOUNDS-BINDING PROTEIN GGTB"/>
    <property type="match status" value="1"/>
</dbReference>
<dbReference type="EMBL" id="JAFEUF010000038">
    <property type="protein sequence ID" value="MBM7054318.1"/>
    <property type="molecule type" value="Genomic_DNA"/>
</dbReference>
<comment type="similarity">
    <text evidence="1">Belongs to the bacterial solute-binding protein 1 family.</text>
</comment>
<proteinExistence type="inferred from homology"/>
<name>A0ABS2HXS3_9ACTN</name>
<comment type="caution">
    <text evidence="4">The sequence shown here is derived from an EMBL/GenBank/DDBJ whole genome shotgun (WGS) entry which is preliminary data.</text>
</comment>
<keyword evidence="2" id="KW-0813">Transport</keyword>
<gene>
    <name evidence="4" type="ORF">JS521_10690</name>
</gene>
<feature type="signal peptide" evidence="3">
    <location>
        <begin position="1"/>
        <end position="23"/>
    </location>
</feature>
<accession>A0ABS2HXS3</accession>
<dbReference type="SUPFAM" id="SSF53850">
    <property type="entry name" value="Periplasmic binding protein-like II"/>
    <property type="match status" value="1"/>
</dbReference>
<dbReference type="InterPro" id="IPR006059">
    <property type="entry name" value="SBP"/>
</dbReference>
<dbReference type="InterPro" id="IPR050490">
    <property type="entry name" value="Bact_solute-bd_prot1"/>
</dbReference>
<protein>
    <submittedName>
        <fullName evidence="4">Carbohydrate ABC transporter substrate-binding protein</fullName>
    </submittedName>
</protein>
<keyword evidence="5" id="KW-1185">Reference proteome</keyword>
<reference evidence="4 5" key="1">
    <citation type="submission" date="2021-02" db="EMBL/GenBank/DDBJ databases">
        <title>Genome Streptomyces sp. RHZ10.</title>
        <authorList>
            <person name="Besaury L."/>
        </authorList>
    </citation>
    <scope>NUCLEOTIDE SEQUENCE [LARGE SCALE GENOMIC DNA]</scope>
    <source>
        <strain evidence="4 5">RHZ10</strain>
    </source>
</reference>
<feature type="chain" id="PRO_5045558518" evidence="3">
    <location>
        <begin position="24"/>
        <end position="417"/>
    </location>
</feature>
<dbReference type="Pfam" id="PF01547">
    <property type="entry name" value="SBP_bac_1"/>
    <property type="match status" value="1"/>
</dbReference>
<evidence type="ECO:0000256" key="2">
    <source>
        <dbReference type="ARBA" id="ARBA00022448"/>
    </source>
</evidence>
<evidence type="ECO:0000313" key="4">
    <source>
        <dbReference type="EMBL" id="MBM7054318.1"/>
    </source>
</evidence>